<accession>A0AAD3XQ33</accession>
<feature type="region of interest" description="Disordered" evidence="1">
    <location>
        <begin position="116"/>
        <end position="137"/>
    </location>
</feature>
<evidence type="ECO:0000313" key="3">
    <source>
        <dbReference type="Proteomes" id="UP001279734"/>
    </source>
</evidence>
<feature type="compositionally biased region" description="Basic and acidic residues" evidence="1">
    <location>
        <begin position="127"/>
        <end position="137"/>
    </location>
</feature>
<feature type="region of interest" description="Disordered" evidence="1">
    <location>
        <begin position="76"/>
        <end position="100"/>
    </location>
</feature>
<feature type="compositionally biased region" description="Polar residues" evidence="1">
    <location>
        <begin position="79"/>
        <end position="89"/>
    </location>
</feature>
<proteinExistence type="predicted"/>
<keyword evidence="3" id="KW-1185">Reference proteome</keyword>
<dbReference type="Proteomes" id="UP001279734">
    <property type="component" value="Unassembled WGS sequence"/>
</dbReference>
<organism evidence="2 3">
    <name type="scientific">Nepenthes gracilis</name>
    <name type="common">Slender pitcher plant</name>
    <dbReference type="NCBI Taxonomy" id="150966"/>
    <lineage>
        <taxon>Eukaryota</taxon>
        <taxon>Viridiplantae</taxon>
        <taxon>Streptophyta</taxon>
        <taxon>Embryophyta</taxon>
        <taxon>Tracheophyta</taxon>
        <taxon>Spermatophyta</taxon>
        <taxon>Magnoliopsida</taxon>
        <taxon>eudicotyledons</taxon>
        <taxon>Gunneridae</taxon>
        <taxon>Pentapetalae</taxon>
        <taxon>Caryophyllales</taxon>
        <taxon>Nepenthaceae</taxon>
        <taxon>Nepenthes</taxon>
    </lineage>
</organism>
<protein>
    <submittedName>
        <fullName evidence="2">Uncharacterized protein</fullName>
    </submittedName>
</protein>
<dbReference type="EMBL" id="BSYO01000012">
    <property type="protein sequence ID" value="GMH12853.1"/>
    <property type="molecule type" value="Genomic_DNA"/>
</dbReference>
<evidence type="ECO:0000256" key="1">
    <source>
        <dbReference type="SAM" id="MobiDB-lite"/>
    </source>
</evidence>
<gene>
    <name evidence="2" type="ORF">Nepgr_014694</name>
</gene>
<reference evidence="2" key="1">
    <citation type="submission" date="2023-05" db="EMBL/GenBank/DDBJ databases">
        <title>Nepenthes gracilis genome sequencing.</title>
        <authorList>
            <person name="Fukushima K."/>
        </authorList>
    </citation>
    <scope>NUCLEOTIDE SEQUENCE</scope>
    <source>
        <strain evidence="2">SING2019-196</strain>
    </source>
</reference>
<name>A0AAD3XQ33_NEPGR</name>
<sequence length="137" mass="15441">MISTTQQHSTPLQLQQNNINGHSFQGSHQISNHQMDCGFQACNRIHRLVFNEHGATKKTAQRSLLCIPLQSAAKKDNATKNCNTGTQQQGRKDSQEAPQQIKSSVLQLQQVGFLVQPSESTNTRQHSHQEKHELLYQ</sequence>
<comment type="caution">
    <text evidence="2">The sequence shown here is derived from an EMBL/GenBank/DDBJ whole genome shotgun (WGS) entry which is preliminary data.</text>
</comment>
<dbReference type="AlphaFoldDB" id="A0AAD3XQ33"/>
<evidence type="ECO:0000313" key="2">
    <source>
        <dbReference type="EMBL" id="GMH12853.1"/>
    </source>
</evidence>